<reference evidence="3" key="1">
    <citation type="submission" date="2015-03" db="EMBL/GenBank/DDBJ databases">
        <title>Draft genome sequence of Mizugakiibacter sediminis skMP5.</title>
        <authorList>
            <person name="Watanabe T."/>
            <person name="Kojima H."/>
            <person name="Fukui M."/>
        </authorList>
    </citation>
    <scope>NUCLEOTIDE SEQUENCE</scope>
    <source>
        <strain evidence="3">SkMP5</strain>
    </source>
</reference>
<proteinExistence type="predicted"/>
<gene>
    <name evidence="3" type="ORF">MBSD_1617</name>
</gene>
<sequence length="130" mass="14333">MLEKSRIRAPVSGVVLQRELREGETVVALSPLPVARIGDLSQRYVRADIELLDIGRVRVGQRATITSDAYPGRRYAGTVVQLGQRMGERHSVSEDPADKRDVKVLDARIRLDGDPPLPVGLRVDVAIDAR</sequence>
<dbReference type="PANTHER" id="PTHR32347:SF27">
    <property type="entry name" value="RND EFFLUX PUMP MEMBRANE FUSION PROTEIN BARREL-SANDWICH DOMAIN-CONTAINING PROTEIN"/>
    <property type="match status" value="1"/>
</dbReference>
<comment type="subcellular location">
    <subcellularLocation>
        <location evidence="1">Cell envelope</location>
    </subcellularLocation>
</comment>
<dbReference type="HOGENOM" id="CLU_1935654_0_0_6"/>
<protein>
    <submittedName>
        <fullName evidence="3">Secretion protein HlyD</fullName>
    </submittedName>
</protein>
<dbReference type="EMBL" id="DF952379">
    <property type="protein sequence ID" value="GAN45077.1"/>
    <property type="molecule type" value="Genomic_DNA"/>
</dbReference>
<keyword evidence="2" id="KW-0175">Coiled coil</keyword>
<name>A0A0U1PAD0_9GAMM</name>
<organism evidence="3">
    <name type="scientific">Mizugakiibacter sediminis</name>
    <dbReference type="NCBI Taxonomy" id="1475481"/>
    <lineage>
        <taxon>Bacteria</taxon>
        <taxon>Pseudomonadati</taxon>
        <taxon>Pseudomonadota</taxon>
        <taxon>Gammaproteobacteria</taxon>
        <taxon>Lysobacterales</taxon>
        <taxon>Rhodanobacteraceae</taxon>
        <taxon>Mizugakiibacter</taxon>
    </lineage>
</organism>
<evidence type="ECO:0000256" key="2">
    <source>
        <dbReference type="ARBA" id="ARBA00023054"/>
    </source>
</evidence>
<accession>A0A0U1PAD0</accession>
<dbReference type="Gene3D" id="2.40.30.170">
    <property type="match status" value="1"/>
</dbReference>
<evidence type="ECO:0000256" key="1">
    <source>
        <dbReference type="ARBA" id="ARBA00004196"/>
    </source>
</evidence>
<dbReference type="PANTHER" id="PTHR32347">
    <property type="entry name" value="EFFLUX SYSTEM COMPONENT YKNX-RELATED"/>
    <property type="match status" value="1"/>
</dbReference>
<dbReference type="InterPro" id="IPR050465">
    <property type="entry name" value="UPF0194_transport"/>
</dbReference>
<evidence type="ECO:0000313" key="3">
    <source>
        <dbReference type="EMBL" id="GAN45077.1"/>
    </source>
</evidence>
<dbReference type="AlphaFoldDB" id="A0A0U1PAD0"/>
<dbReference type="GO" id="GO:0030313">
    <property type="term" value="C:cell envelope"/>
    <property type="evidence" value="ECO:0007669"/>
    <property type="project" value="UniProtKB-SubCell"/>
</dbReference>